<dbReference type="EMBL" id="KZ819283">
    <property type="protein sequence ID" value="PWO01330.1"/>
    <property type="molecule type" value="Genomic_DNA"/>
</dbReference>
<evidence type="ECO:0000259" key="4">
    <source>
        <dbReference type="Pfam" id="PF12612"/>
    </source>
</evidence>
<keyword evidence="1" id="KW-0143">Chaperone</keyword>
<evidence type="ECO:0000256" key="2">
    <source>
        <dbReference type="PROSITE-ProRule" id="PRU00103"/>
    </source>
</evidence>
<dbReference type="InterPro" id="IPR016024">
    <property type="entry name" value="ARM-type_fold"/>
</dbReference>
<evidence type="ECO:0000313" key="6">
    <source>
        <dbReference type="EMBL" id="PWO01330.1"/>
    </source>
</evidence>
<evidence type="ECO:0000313" key="7">
    <source>
        <dbReference type="Proteomes" id="UP000245946"/>
    </source>
</evidence>
<dbReference type="GO" id="GO:0005096">
    <property type="term" value="F:GTPase activator activity"/>
    <property type="evidence" value="ECO:0007669"/>
    <property type="project" value="InterPro"/>
</dbReference>
<dbReference type="InterPro" id="IPR011989">
    <property type="entry name" value="ARM-like"/>
</dbReference>
<dbReference type="PANTHER" id="PTHR12658">
    <property type="entry name" value="BETA-TUBULIN COFACTOR D"/>
    <property type="match status" value="1"/>
</dbReference>
<dbReference type="AlphaFoldDB" id="A0A316ZIG8"/>
<feature type="region of interest" description="Disordered" evidence="3">
    <location>
        <begin position="345"/>
        <end position="368"/>
    </location>
</feature>
<dbReference type="PANTHER" id="PTHR12658:SF0">
    <property type="entry name" value="TUBULIN-SPECIFIC CHAPERONE D"/>
    <property type="match status" value="1"/>
</dbReference>
<dbReference type="GeneID" id="37266520"/>
<feature type="repeat" description="HEAT" evidence="2">
    <location>
        <begin position="374"/>
        <end position="411"/>
    </location>
</feature>
<keyword evidence="7" id="KW-1185">Reference proteome</keyword>
<dbReference type="GO" id="GO:0048487">
    <property type="term" value="F:beta-tubulin binding"/>
    <property type="evidence" value="ECO:0007669"/>
    <property type="project" value="InterPro"/>
</dbReference>
<dbReference type="RefSeq" id="XP_025601608.1">
    <property type="nucleotide sequence ID" value="XM_025738974.1"/>
</dbReference>
<dbReference type="Pfam" id="PF25767">
    <property type="entry name" value="ARM_TBCD_2nd"/>
    <property type="match status" value="1"/>
</dbReference>
<dbReference type="PROSITE" id="PS50077">
    <property type="entry name" value="HEAT_REPEAT"/>
    <property type="match status" value="1"/>
</dbReference>
<dbReference type="GO" id="GO:0000226">
    <property type="term" value="P:microtubule cytoskeleton organization"/>
    <property type="evidence" value="ECO:0007669"/>
    <property type="project" value="TreeGrafter"/>
</dbReference>
<reference evidence="6 7" key="1">
    <citation type="journal article" date="2018" name="Mol. Biol. Evol.">
        <title>Broad Genomic Sampling Reveals a Smut Pathogenic Ancestry of the Fungal Clade Ustilaginomycotina.</title>
        <authorList>
            <person name="Kijpornyongpan T."/>
            <person name="Mondo S.J."/>
            <person name="Barry K."/>
            <person name="Sandor L."/>
            <person name="Lee J."/>
            <person name="Lipzen A."/>
            <person name="Pangilinan J."/>
            <person name="LaButti K."/>
            <person name="Hainaut M."/>
            <person name="Henrissat B."/>
            <person name="Grigoriev I.V."/>
            <person name="Spatafora J.W."/>
            <person name="Aime M.C."/>
        </authorList>
    </citation>
    <scope>NUCLEOTIDE SEQUENCE [LARGE SCALE GENOMIC DNA]</scope>
    <source>
        <strain evidence="6 7">MCA 4186</strain>
    </source>
</reference>
<evidence type="ECO:0000256" key="1">
    <source>
        <dbReference type="ARBA" id="ARBA00023186"/>
    </source>
</evidence>
<dbReference type="InterPro" id="IPR022577">
    <property type="entry name" value="TBCD_C"/>
</dbReference>
<feature type="domain" description="Tubulin-folding cofactor D ARM repeats" evidence="5">
    <location>
        <begin position="309"/>
        <end position="554"/>
    </location>
</feature>
<dbReference type="STRING" id="58919.A0A316ZIG8"/>
<feature type="domain" description="Tubulin-folding cofactor D C-terminal" evidence="4">
    <location>
        <begin position="878"/>
        <end position="1071"/>
    </location>
</feature>
<organism evidence="6 7">
    <name type="scientific">Tilletiopsis washingtonensis</name>
    <dbReference type="NCBI Taxonomy" id="58919"/>
    <lineage>
        <taxon>Eukaryota</taxon>
        <taxon>Fungi</taxon>
        <taxon>Dikarya</taxon>
        <taxon>Basidiomycota</taxon>
        <taxon>Ustilaginomycotina</taxon>
        <taxon>Exobasidiomycetes</taxon>
        <taxon>Entylomatales</taxon>
        <taxon>Entylomatales incertae sedis</taxon>
        <taxon>Tilletiopsis</taxon>
    </lineage>
</organism>
<dbReference type="Gene3D" id="1.25.10.10">
    <property type="entry name" value="Leucine-rich Repeat Variant"/>
    <property type="match status" value="2"/>
</dbReference>
<sequence>MAQAEEHEAGALEDVELEQRDLVRFERADEFRELLALFLAQPTEPRLAQLSVMLEEYQEQPYLLDPYLDAIVAPTVSRLQQSVRAAAGLPGSSSSAGVSESLQRIARLLYVFTKVRGYKTIIHFFPHSVEDLHPALLALDSTAGDSTATDALTVSSTWELRYVLLLWLSLVCMIPFDLSKFDRQEMPVADQIEAVGRRFLGASGKERDAAAVMLGKLFQRRDAVQQRLERFLQWTHEQLMPPAQPSIFLTTGVFQALCEIVKVSDAVAIAPHLPAINAILDIYSPPLGADEATLDADATRAAVLKNSLVSKYRTKLTGRLGLKMLRPRKRTRFVRAKVLGDPMRHAATGASHASGEGGEDEDDEEDVPEEVDGVIARLMMSLQDKDTVVRYSAAKALSRLCERLPGSFIDQVADAIASLFAINVADIMGDRSDLSSVSEHTWQGACLALAELGRRGLLKGEELGEKLEWVQKALLFDIRRGAHSVGAGVRDAACYVLWALARAHDADAMRPHALALAQRLVNVSCLDRDVSIRRAASAAYQECAGRLNLFPHGIDVIRKTDFFAVSMRRSSFLECAPQVAVHAEYRQSLLDHLLSVTATHWDSAMQELGARTVASIAALQFEELAPQIAKVMSEKCKARDTPTLHGALLVLEELARLYRVPRSTLRMMGGAMVLRAACGVIEASASSEALSSSGEPAWEAIVQAAMSRSEENVQVAAAKALRGVSGLQDCTARIESVISKWRSLLPAEQQSHARALGFYQYLRCEGAFEPAQRFLLGLVTEKAPSYSQNIETRRNAYEAIVAACNTLGSRIAQALAKDILRALLAGLEDYTTDQRGDVGSWVRLACVAGLRQLLELYRAHTSLFVPLADCLTEDDYHAALAGLMKQMVERIDSVRSEAGEQLLAVCRAPPQESFYAPVGVGLLETLFPRGEVANFKQPDWLFPRAMRLLALPPYRAQLLRGIVTSLGTKTEMAQSAVATSLCDYVLASPDISAEVATFPAYGALQIIDDLRELAMRNYSANRIYVPAIQTLTALLEVNVADEKLEDDEAATVLLRRILSMATKNLDKFKSPMRVNACMQLTVNICAEPRASCSIRPCRTSWRCLKRPRSCSSRLPGPATRPTASGPRRDASSSLYRQPKTHRYPLIEQCNCQHAF</sequence>
<dbReference type="Pfam" id="PF12612">
    <property type="entry name" value="TFCD_C"/>
    <property type="match status" value="1"/>
</dbReference>
<dbReference type="GO" id="GO:0007023">
    <property type="term" value="P:post-chaperonin tubulin folding pathway"/>
    <property type="evidence" value="ECO:0007669"/>
    <property type="project" value="InterPro"/>
</dbReference>
<dbReference type="InterPro" id="IPR021133">
    <property type="entry name" value="HEAT_type_2"/>
</dbReference>
<evidence type="ECO:0000259" key="5">
    <source>
        <dbReference type="Pfam" id="PF25767"/>
    </source>
</evidence>
<dbReference type="SUPFAM" id="SSF48371">
    <property type="entry name" value="ARM repeat"/>
    <property type="match status" value="2"/>
</dbReference>
<protein>
    <submittedName>
        <fullName evidence="6">ARM repeat-containing protein</fullName>
    </submittedName>
</protein>
<dbReference type="OrthoDB" id="1735853at2759"/>
<accession>A0A316ZIG8</accession>
<proteinExistence type="predicted"/>
<dbReference type="Pfam" id="PF23579">
    <property type="entry name" value="ARM_TBCD"/>
    <property type="match status" value="1"/>
</dbReference>
<gene>
    <name evidence="6" type="ORF">FA09DRAFT_10703</name>
</gene>
<name>A0A316ZIG8_9BASI</name>
<dbReference type="Proteomes" id="UP000245946">
    <property type="component" value="Unassembled WGS sequence"/>
</dbReference>
<feature type="region of interest" description="Disordered" evidence="3">
    <location>
        <begin position="1109"/>
        <end position="1137"/>
    </location>
</feature>
<dbReference type="InterPro" id="IPR058033">
    <property type="entry name" value="ARM_TBCD_2nd"/>
</dbReference>
<evidence type="ECO:0000256" key="3">
    <source>
        <dbReference type="SAM" id="MobiDB-lite"/>
    </source>
</evidence>
<feature type="compositionally biased region" description="Acidic residues" evidence="3">
    <location>
        <begin position="357"/>
        <end position="368"/>
    </location>
</feature>
<dbReference type="InterPro" id="IPR033162">
    <property type="entry name" value="TBCD"/>
</dbReference>
<dbReference type="GO" id="GO:0007021">
    <property type="term" value="P:tubulin complex assembly"/>
    <property type="evidence" value="ECO:0007669"/>
    <property type="project" value="InterPro"/>
</dbReference>